<feature type="compositionally biased region" description="Basic residues" evidence="1">
    <location>
        <begin position="455"/>
        <end position="466"/>
    </location>
</feature>
<feature type="signal peptide" evidence="2">
    <location>
        <begin position="1"/>
        <end position="24"/>
    </location>
</feature>
<reference evidence="5" key="2">
    <citation type="journal article" date="2009" name="Genome Res.">
        <title>Comparative genomic analyses of the human fungal pathogens Coccidioides and their relatives.</title>
        <authorList>
            <person name="Sharpton T.J."/>
            <person name="Stajich J.E."/>
            <person name="Rounsley S.D."/>
            <person name="Gardner M.J."/>
            <person name="Wortman J.R."/>
            <person name="Jordar V.S."/>
            <person name="Maiti R."/>
            <person name="Kodira C.D."/>
            <person name="Neafsey D.E."/>
            <person name="Zeng Q."/>
            <person name="Hung C.-Y."/>
            <person name="McMahan C."/>
            <person name="Muszewska A."/>
            <person name="Grynberg M."/>
            <person name="Mandel M.A."/>
            <person name="Kellner E.M."/>
            <person name="Barker B.M."/>
            <person name="Galgiani J.N."/>
            <person name="Orbach M.J."/>
            <person name="Kirkland T.N."/>
            <person name="Cole G.T."/>
            <person name="Henn M.R."/>
            <person name="Birren B.W."/>
            <person name="Taylor J.W."/>
        </authorList>
    </citation>
    <scope>NUCLEOTIDE SEQUENCE [LARGE SCALE GENOMIC DNA]</scope>
    <source>
        <strain evidence="5">RMSCC 3488</strain>
    </source>
</reference>
<dbReference type="VEuPathDB" id="FungiDB:CPAG_03848"/>
<evidence type="ECO:0000313" key="4">
    <source>
        <dbReference type="EMBL" id="KMM67514.1"/>
    </source>
</evidence>
<evidence type="ECO:0000313" key="5">
    <source>
        <dbReference type="Proteomes" id="UP000054567"/>
    </source>
</evidence>
<dbReference type="Pfam" id="PF09362">
    <property type="entry name" value="DUF1996"/>
    <property type="match status" value="1"/>
</dbReference>
<dbReference type="PANTHER" id="PTHR43662">
    <property type="match status" value="1"/>
</dbReference>
<reference evidence="4 5" key="1">
    <citation type="submission" date="2007-06" db="EMBL/GenBank/DDBJ databases">
        <title>The Genome Sequence of Coccidioides posadasii RMSCC_3488.</title>
        <authorList>
            <consortium name="Coccidioides Genome Resources Consortium"/>
            <consortium name="The Broad Institute Genome Sequencing Platform"/>
            <person name="Henn M.R."/>
            <person name="Sykes S."/>
            <person name="Young S."/>
            <person name="Jaffe D."/>
            <person name="Berlin A."/>
            <person name="Alvarez P."/>
            <person name="Butler J."/>
            <person name="Gnerre S."/>
            <person name="Grabherr M."/>
            <person name="Mauceli E."/>
            <person name="Brockman W."/>
            <person name="Kodira C."/>
            <person name="Alvarado L."/>
            <person name="Zeng Q."/>
            <person name="Crawford M."/>
            <person name="Antoine C."/>
            <person name="Devon K."/>
            <person name="Galgiani J."/>
            <person name="Orsborn K."/>
            <person name="Lewis M.L."/>
            <person name="Nusbaum C."/>
            <person name="Galagan J."/>
            <person name="Birren B."/>
        </authorList>
    </citation>
    <scope>NUCLEOTIDE SEQUENCE [LARGE SCALE GENOMIC DNA]</scope>
    <source>
        <strain evidence="4 5">RMSCC 3488</strain>
    </source>
</reference>
<dbReference type="OrthoDB" id="74764at2759"/>
<feature type="compositionally biased region" description="Pro residues" evidence="1">
    <location>
        <begin position="359"/>
        <end position="379"/>
    </location>
</feature>
<feature type="region of interest" description="Disordered" evidence="1">
    <location>
        <begin position="355"/>
        <end position="414"/>
    </location>
</feature>
<dbReference type="PANTHER" id="PTHR43662:SF7">
    <property type="entry name" value="DUF1996 DOMAIN-CONTAINING PROTEIN"/>
    <property type="match status" value="1"/>
</dbReference>
<evidence type="ECO:0000259" key="3">
    <source>
        <dbReference type="Pfam" id="PF09362"/>
    </source>
</evidence>
<reference evidence="5" key="3">
    <citation type="journal article" date="2010" name="Genome Res.">
        <title>Population genomic sequencing of Coccidioides fungi reveals recent hybridization and transposon control.</title>
        <authorList>
            <person name="Neafsey D.E."/>
            <person name="Barker B.M."/>
            <person name="Sharpton T.J."/>
            <person name="Stajich J.E."/>
            <person name="Park D.J."/>
            <person name="Whiston E."/>
            <person name="Hung C.-Y."/>
            <person name="McMahan C."/>
            <person name="White J."/>
            <person name="Sykes S."/>
            <person name="Heiman D."/>
            <person name="Young S."/>
            <person name="Zeng Q."/>
            <person name="Abouelleil A."/>
            <person name="Aftuck L."/>
            <person name="Bessette D."/>
            <person name="Brown A."/>
            <person name="FitzGerald M."/>
            <person name="Lui A."/>
            <person name="Macdonald J.P."/>
            <person name="Priest M."/>
            <person name="Orbach M.J."/>
            <person name="Galgiani J.N."/>
            <person name="Kirkland T.N."/>
            <person name="Cole G.T."/>
            <person name="Birren B.W."/>
            <person name="Henn M.R."/>
            <person name="Taylor J.W."/>
            <person name="Rounsley S.D."/>
        </authorList>
    </citation>
    <scope>NUCLEOTIDE SEQUENCE [LARGE SCALE GENOMIC DNA]</scope>
    <source>
        <strain evidence="5">RMSCC 3488</strain>
    </source>
</reference>
<protein>
    <recommendedName>
        <fullName evidence="3">DUF1996 domain-containing protein</fullName>
    </recommendedName>
</protein>
<feature type="domain" description="DUF1996" evidence="3">
    <location>
        <begin position="40"/>
        <end position="285"/>
    </location>
</feature>
<feature type="region of interest" description="Disordered" evidence="1">
    <location>
        <begin position="439"/>
        <end position="466"/>
    </location>
</feature>
<keyword evidence="2" id="KW-0732">Signal</keyword>
<feature type="compositionally biased region" description="Pro residues" evidence="1">
    <location>
        <begin position="395"/>
        <end position="408"/>
    </location>
</feature>
<accession>A0A0J6FF39</accession>
<evidence type="ECO:0000256" key="1">
    <source>
        <dbReference type="SAM" id="MobiDB-lite"/>
    </source>
</evidence>
<sequence length="466" mass="51405">MQLNALNLAAAAAALSSLAVPATAFWRLPCRGVSGVGRIDPIVDPGIPSPHVHSVHGGKNFAMTVTSEELLASECTSCAVVQDKSAYWTPSLYFIHANGEAELVKQVGGMLVYYLPRGENVEAFPRGFRMVAGDTYQRNFTLPVPDPPKSTWSKDDKTQFALSQKALGFNCLNYNADAEPALMRHSFPERTLLDSQCTHGVRMELVFPSCWNGKDLDSPDHRSHVAYPDLVDGGSCPEGHERRLVTLFYETIWDTYAFKGKEGEFVVSNGDPTGYGYHGDFIEAWEGDVLERAIKQCTNPSGKVEDCPVFKLQEEHEQKKCKFSQPAALVDELVELNPEGLPGKVPVMRGPEYAKHLMPHPPASKPSPPKIKLPVPETPVMPTSKATMAPQPSETEPPAPPVDKPAPEIPYTTSYSTQGTTVYEIVVIRKTVTKTVELTAPTPHAKRHESSNVKGRLRRHRYARRH</sequence>
<evidence type="ECO:0000256" key="2">
    <source>
        <dbReference type="SAM" id="SignalP"/>
    </source>
</evidence>
<feature type="chain" id="PRO_5005271124" description="DUF1996 domain-containing protein" evidence="2">
    <location>
        <begin position="25"/>
        <end position="466"/>
    </location>
</feature>
<dbReference type="AlphaFoldDB" id="A0A0J6FF39"/>
<dbReference type="Proteomes" id="UP000054567">
    <property type="component" value="Unassembled WGS sequence"/>
</dbReference>
<name>A0A0J6FF39_COCPO</name>
<dbReference type="EMBL" id="DS268110">
    <property type="protein sequence ID" value="KMM67514.1"/>
    <property type="molecule type" value="Genomic_DNA"/>
</dbReference>
<gene>
    <name evidence="4" type="ORF">CPAG_03848</name>
</gene>
<proteinExistence type="predicted"/>
<organism evidence="4 5">
    <name type="scientific">Coccidioides posadasii RMSCC 3488</name>
    <dbReference type="NCBI Taxonomy" id="454284"/>
    <lineage>
        <taxon>Eukaryota</taxon>
        <taxon>Fungi</taxon>
        <taxon>Dikarya</taxon>
        <taxon>Ascomycota</taxon>
        <taxon>Pezizomycotina</taxon>
        <taxon>Eurotiomycetes</taxon>
        <taxon>Eurotiomycetidae</taxon>
        <taxon>Onygenales</taxon>
        <taxon>Onygenaceae</taxon>
        <taxon>Coccidioides</taxon>
    </lineage>
</organism>
<dbReference type="InterPro" id="IPR018535">
    <property type="entry name" value="DUF1996"/>
</dbReference>